<dbReference type="FunFam" id="3.10.50.10:FF:000001">
    <property type="entry name" value="Chitinase 3-like 1"/>
    <property type="match status" value="1"/>
</dbReference>
<feature type="domain" description="GH18" evidence="11">
    <location>
        <begin position="34"/>
        <end position="410"/>
    </location>
</feature>
<feature type="compositionally biased region" description="Polar residues" evidence="8">
    <location>
        <begin position="955"/>
        <end position="978"/>
    </location>
</feature>
<sequence>MRLLAWLVLCACAVAAATQSHNVTRRESGSGPQKRVVCYYTNWSVYRPGTAKFSPQNINPYLCTHLIYAFGGLTRENSLRPYDKYQDIEQGGYAKFTGLKTYNKQLKTMLAIGGWNEGSTRFSPLVADEERRSELVHNVVRFLRQNHFDGLDLDWEYPAFRDGGKPRDRENYALLVQELRAEFDRESAKTGRPRLLLTMAVPAGIEYIDKGYDIPKLNRYLDFMNILSYDYHSAFEPAVNHHSPLYPLEEDSEYNFDAQLSIDYTINHYVKLGADRDKLVLGIPTYGRSYTLYNPLATEIGSPADGPGEQGDATREKGYLAYYEICENLQSDGWKVEHPNRNAMGPYAYKGNQWVGYDDIDIVKLKSQYVSENGLGGIMFWSIDNDDFRGKCHGRPYPLIEAGKDALLASSGTSNDVVSVAPTRGHSKTRPKHPSSNSSSSGNSSGRQGPQGGPHTHKKRPSSRRQHDKPTRSTTSRASTTTTTPAYSYPQTTPEPPTTPDPGSDFKCKDEGFFPHPRDCKKYFWCLDSGPSNLGIVAHQFTCPSGLFFNKAADSCDYARNVVCKKKSGETGSSTTKAPPITAATSRTTRIGSSTATTTTSTTTAAPQPAAEQEEYEDEYDEEGEEEVDAEEDPQAIKELINLIKKLGGVEQLEKQLHLQDSDQDKSGQVTSGFSRSLYDRVLSRSNARGNSAFSGGSSTTPRYTSLYRNRPVKPQNEGLEGLEEVKAVRREKPQYVTIKRDRPATPEPEDLEDEEEEDEEEDVLLPEDEREGREDAKSQSNPVEYVTIRRARPLSSAAADITTPRYITIQRSRKPVSEPEVDDTARDADVQDITTEIRPVYTTTTEREPETRVQIVTPVKTLATEKPTGYRKVSRNGGHETTTAEPDQKVVTTTARNFRRPTGALYNPNRVRLRSTTSTTTTTTETPASSTGPEQERRKPGARLVRRRKYGPSANRTADSDATASEVKSSDASNNAPTDKDGSGGRVRKFSFPRRRTTTTAPPVTTRPVAVTTLPTSGAPEETQSDIELMESKEHKFTEAEAEAELTTTKLPDLANSAVVAIHNLATVPPTTQPTPEVVKSTRTSLTTARSSSTTSSTPAASRLFPRRGSAVFASEEPPPSPSPSPRSLPGSVSLKPRPFSKTTAAPVFETDTHARTPKPRPLPVIDYEYYDDEEGILDVAPISGKVKIHSDGYIECLDRGNFPHPFSCKKFISCAKMENGELLGWEYTCPRQLSFDPIGGICNWSAGLGCKE</sequence>
<feature type="compositionally biased region" description="Basic residues" evidence="8">
    <location>
        <begin position="941"/>
        <end position="951"/>
    </location>
</feature>
<evidence type="ECO:0000256" key="2">
    <source>
        <dbReference type="ARBA" id="ARBA00022669"/>
    </source>
</evidence>
<evidence type="ECO:0000256" key="9">
    <source>
        <dbReference type="SAM" id="SignalP"/>
    </source>
</evidence>
<dbReference type="GO" id="GO:0006032">
    <property type="term" value="P:chitin catabolic process"/>
    <property type="evidence" value="ECO:0007669"/>
    <property type="project" value="TreeGrafter"/>
</dbReference>
<dbReference type="FunFam" id="2.170.140.10:FF:000005">
    <property type="entry name" value="Acidic mammalian chitinase"/>
    <property type="match status" value="1"/>
</dbReference>
<feature type="compositionally biased region" description="Basic and acidic residues" evidence="8">
    <location>
        <begin position="724"/>
        <end position="745"/>
    </location>
</feature>
<feature type="compositionally biased region" description="Polar residues" evidence="8">
    <location>
        <begin position="686"/>
        <end position="708"/>
    </location>
</feature>
<keyword evidence="4 7" id="KW-0378">Hydrolase</keyword>
<dbReference type="SMART" id="SM00494">
    <property type="entry name" value="ChtBD2"/>
    <property type="match status" value="2"/>
</dbReference>
<keyword evidence="6 7" id="KW-0326">Glycosidase</keyword>
<dbReference type="Pfam" id="PF00704">
    <property type="entry name" value="Glyco_hydro_18"/>
    <property type="match status" value="1"/>
</dbReference>
<dbReference type="InterPro" id="IPR017853">
    <property type="entry name" value="GH"/>
</dbReference>
<name>A0A2J7Q380_9NEOP</name>
<feature type="compositionally biased region" description="Acidic residues" evidence="8">
    <location>
        <begin position="748"/>
        <end position="770"/>
    </location>
</feature>
<dbReference type="SUPFAM" id="SSF54556">
    <property type="entry name" value="Chitinase insertion domain"/>
    <property type="match status" value="1"/>
</dbReference>
<evidence type="ECO:0000259" key="10">
    <source>
        <dbReference type="PROSITE" id="PS50940"/>
    </source>
</evidence>
<dbReference type="PROSITE" id="PS50940">
    <property type="entry name" value="CHIT_BIND_II"/>
    <property type="match status" value="2"/>
</dbReference>
<evidence type="ECO:0000259" key="11">
    <source>
        <dbReference type="PROSITE" id="PS51910"/>
    </source>
</evidence>
<dbReference type="InterPro" id="IPR029070">
    <property type="entry name" value="Chitinase_insertion_sf"/>
</dbReference>
<dbReference type="InterPro" id="IPR002557">
    <property type="entry name" value="Chitin-bd_dom"/>
</dbReference>
<dbReference type="GO" id="GO:0004568">
    <property type="term" value="F:chitinase activity"/>
    <property type="evidence" value="ECO:0007669"/>
    <property type="project" value="TreeGrafter"/>
</dbReference>
<feature type="compositionally biased region" description="Low complexity" evidence="8">
    <location>
        <begin position="916"/>
        <end position="932"/>
    </location>
</feature>
<evidence type="ECO:0000256" key="7">
    <source>
        <dbReference type="RuleBase" id="RU000489"/>
    </source>
</evidence>
<feature type="region of interest" description="Disordered" evidence="8">
    <location>
        <begin position="414"/>
        <end position="510"/>
    </location>
</feature>
<dbReference type="PANTHER" id="PTHR11177:SF399">
    <property type="entry name" value="CHITINASE 6, ISOFORM C"/>
    <property type="match status" value="1"/>
</dbReference>
<feature type="chain" id="PRO_5014440917" description="Mucin-5AC" evidence="9">
    <location>
        <begin position="19"/>
        <end position="1254"/>
    </location>
</feature>
<dbReference type="SMART" id="SM00636">
    <property type="entry name" value="Glyco_18"/>
    <property type="match status" value="1"/>
</dbReference>
<feature type="compositionally biased region" description="Pro residues" evidence="8">
    <location>
        <begin position="1118"/>
        <end position="1128"/>
    </location>
</feature>
<dbReference type="Pfam" id="PF01607">
    <property type="entry name" value="CBM_14"/>
    <property type="match status" value="2"/>
</dbReference>
<dbReference type="FunFam" id="3.20.20.80:FF:000007">
    <property type="entry name" value="Acidic mammalian chitinase"/>
    <property type="match status" value="1"/>
</dbReference>
<proteinExistence type="inferred from homology"/>
<keyword evidence="3 9" id="KW-0732">Signal</keyword>
<evidence type="ECO:0000256" key="4">
    <source>
        <dbReference type="ARBA" id="ARBA00022801"/>
    </source>
</evidence>
<dbReference type="Gene3D" id="3.10.50.10">
    <property type="match status" value="1"/>
</dbReference>
<evidence type="ECO:0000313" key="12">
    <source>
        <dbReference type="EMBL" id="PNF23034.1"/>
    </source>
</evidence>
<evidence type="ECO:0000256" key="1">
    <source>
        <dbReference type="ARBA" id="ARBA00009121"/>
    </source>
</evidence>
<dbReference type="PROSITE" id="PS01095">
    <property type="entry name" value="GH18_1"/>
    <property type="match status" value="1"/>
</dbReference>
<keyword evidence="13" id="KW-1185">Reference proteome</keyword>
<feature type="domain" description="Chitin-binding type-2" evidence="10">
    <location>
        <begin position="505"/>
        <end position="566"/>
    </location>
</feature>
<comment type="caution">
    <text evidence="12">The sequence shown here is derived from an EMBL/GenBank/DDBJ whole genome shotgun (WGS) entry which is preliminary data.</text>
</comment>
<comment type="similarity">
    <text evidence="1">Belongs to the glycosyl hydrolase 18 family. Chitinase class II subfamily.</text>
</comment>
<feature type="compositionally biased region" description="Low complexity" evidence="8">
    <location>
        <begin position="472"/>
        <end position="492"/>
    </location>
</feature>
<dbReference type="OrthoDB" id="76388at2759"/>
<feature type="compositionally biased region" description="Basic residues" evidence="8">
    <location>
        <begin position="987"/>
        <end position="998"/>
    </location>
</feature>
<keyword evidence="5" id="KW-1015">Disulfide bond</keyword>
<organism evidence="12 13">
    <name type="scientific">Cryptotermes secundus</name>
    <dbReference type="NCBI Taxonomy" id="105785"/>
    <lineage>
        <taxon>Eukaryota</taxon>
        <taxon>Metazoa</taxon>
        <taxon>Ecdysozoa</taxon>
        <taxon>Arthropoda</taxon>
        <taxon>Hexapoda</taxon>
        <taxon>Insecta</taxon>
        <taxon>Pterygota</taxon>
        <taxon>Neoptera</taxon>
        <taxon>Polyneoptera</taxon>
        <taxon>Dictyoptera</taxon>
        <taxon>Blattodea</taxon>
        <taxon>Blattoidea</taxon>
        <taxon>Termitoidae</taxon>
        <taxon>Kalotermitidae</taxon>
        <taxon>Cryptotermitinae</taxon>
        <taxon>Cryptotermes</taxon>
    </lineage>
</organism>
<dbReference type="GO" id="GO:0005576">
    <property type="term" value="C:extracellular region"/>
    <property type="evidence" value="ECO:0007669"/>
    <property type="project" value="InterPro"/>
</dbReference>
<feature type="region of interest" description="Disordered" evidence="8">
    <location>
        <begin position="568"/>
        <end position="635"/>
    </location>
</feature>
<dbReference type="InterPro" id="IPR036508">
    <property type="entry name" value="Chitin-bd_dom_sf"/>
</dbReference>
<dbReference type="Gene3D" id="2.170.140.10">
    <property type="entry name" value="Chitin binding domain"/>
    <property type="match status" value="2"/>
</dbReference>
<evidence type="ECO:0000313" key="13">
    <source>
        <dbReference type="Proteomes" id="UP000235965"/>
    </source>
</evidence>
<dbReference type="SUPFAM" id="SSF57625">
    <property type="entry name" value="Invertebrate chitin-binding proteins"/>
    <property type="match status" value="2"/>
</dbReference>
<dbReference type="EMBL" id="NEVH01019069">
    <property type="protein sequence ID" value="PNF23034.1"/>
    <property type="molecule type" value="Genomic_DNA"/>
</dbReference>
<dbReference type="GO" id="GO:0005975">
    <property type="term" value="P:carbohydrate metabolic process"/>
    <property type="evidence" value="ECO:0007669"/>
    <property type="project" value="InterPro"/>
</dbReference>
<feature type="compositionally biased region" description="Low complexity" evidence="8">
    <location>
        <begin position="435"/>
        <end position="446"/>
    </location>
</feature>
<dbReference type="PANTHER" id="PTHR11177">
    <property type="entry name" value="CHITINASE"/>
    <property type="match status" value="1"/>
</dbReference>
<dbReference type="InterPro" id="IPR011583">
    <property type="entry name" value="Chitinase_II/V-like_cat"/>
</dbReference>
<evidence type="ECO:0000256" key="5">
    <source>
        <dbReference type="ARBA" id="ARBA00023157"/>
    </source>
</evidence>
<dbReference type="AlphaFoldDB" id="A0A2J7Q380"/>
<dbReference type="InterPro" id="IPR050314">
    <property type="entry name" value="Glycosyl_Hydrlase_18"/>
</dbReference>
<evidence type="ECO:0000256" key="3">
    <source>
        <dbReference type="ARBA" id="ARBA00022729"/>
    </source>
</evidence>
<feature type="region of interest" description="Disordered" evidence="8">
    <location>
        <begin position="811"/>
        <end position="851"/>
    </location>
</feature>
<dbReference type="InterPro" id="IPR001223">
    <property type="entry name" value="Glyco_hydro18_cat"/>
</dbReference>
<feature type="region of interest" description="Disordered" evidence="8">
    <location>
        <begin position="1069"/>
        <end position="1161"/>
    </location>
</feature>
<feature type="compositionally biased region" description="Low complexity" evidence="8">
    <location>
        <begin position="1069"/>
        <end position="1104"/>
    </location>
</feature>
<reference evidence="12 13" key="1">
    <citation type="submission" date="2017-12" db="EMBL/GenBank/DDBJ databases">
        <title>Hemimetabolous genomes reveal molecular basis of termite eusociality.</title>
        <authorList>
            <person name="Harrison M.C."/>
            <person name="Jongepier E."/>
            <person name="Robertson H.M."/>
            <person name="Arning N."/>
            <person name="Bitard-Feildel T."/>
            <person name="Chao H."/>
            <person name="Childers C.P."/>
            <person name="Dinh H."/>
            <person name="Doddapaneni H."/>
            <person name="Dugan S."/>
            <person name="Gowin J."/>
            <person name="Greiner C."/>
            <person name="Han Y."/>
            <person name="Hu H."/>
            <person name="Hughes D.S.T."/>
            <person name="Huylmans A.-K."/>
            <person name="Kemena C."/>
            <person name="Kremer L.P.M."/>
            <person name="Lee S.L."/>
            <person name="Lopez-Ezquerra A."/>
            <person name="Mallet L."/>
            <person name="Monroy-Kuhn J.M."/>
            <person name="Moser A."/>
            <person name="Murali S.C."/>
            <person name="Muzny D.M."/>
            <person name="Otani S."/>
            <person name="Piulachs M.-D."/>
            <person name="Poelchau M."/>
            <person name="Qu J."/>
            <person name="Schaub F."/>
            <person name="Wada-Katsumata A."/>
            <person name="Worley K.C."/>
            <person name="Xie Q."/>
            <person name="Ylla G."/>
            <person name="Poulsen M."/>
            <person name="Gibbs R.A."/>
            <person name="Schal C."/>
            <person name="Richards S."/>
            <person name="Belles X."/>
            <person name="Korb J."/>
            <person name="Bornberg-Bauer E."/>
        </authorList>
    </citation>
    <scope>NUCLEOTIDE SEQUENCE [LARGE SCALE GENOMIC DNA]</scope>
    <source>
        <tissue evidence="12">Whole body</tissue>
    </source>
</reference>
<feature type="compositionally biased region" description="Acidic residues" evidence="8">
    <location>
        <begin position="612"/>
        <end position="634"/>
    </location>
</feature>
<dbReference type="Proteomes" id="UP000235965">
    <property type="component" value="Unassembled WGS sequence"/>
</dbReference>
<gene>
    <name evidence="12" type="ORF">B7P43_G09842</name>
</gene>
<feature type="compositionally biased region" description="Low complexity" evidence="8">
    <location>
        <begin position="578"/>
        <end position="611"/>
    </location>
</feature>
<dbReference type="Gene3D" id="3.20.20.80">
    <property type="entry name" value="Glycosidases"/>
    <property type="match status" value="1"/>
</dbReference>
<evidence type="ECO:0008006" key="14">
    <source>
        <dbReference type="Google" id="ProtNLM"/>
    </source>
</evidence>
<dbReference type="InterPro" id="IPR001579">
    <property type="entry name" value="Glyco_hydro_18_chit_AS"/>
</dbReference>
<evidence type="ECO:0000256" key="8">
    <source>
        <dbReference type="SAM" id="MobiDB-lite"/>
    </source>
</evidence>
<evidence type="ECO:0000256" key="6">
    <source>
        <dbReference type="ARBA" id="ARBA00023295"/>
    </source>
</evidence>
<feature type="signal peptide" evidence="9">
    <location>
        <begin position="1"/>
        <end position="18"/>
    </location>
</feature>
<dbReference type="GO" id="GO:0008061">
    <property type="term" value="F:chitin binding"/>
    <property type="evidence" value="ECO:0007669"/>
    <property type="project" value="UniProtKB-KW"/>
</dbReference>
<keyword evidence="2" id="KW-0147">Chitin-binding</keyword>
<protein>
    <recommendedName>
        <fullName evidence="14">Mucin-5AC</fullName>
    </recommendedName>
</protein>
<dbReference type="PROSITE" id="PS51910">
    <property type="entry name" value="GH18_2"/>
    <property type="match status" value="1"/>
</dbReference>
<dbReference type="SUPFAM" id="SSF51445">
    <property type="entry name" value="(Trans)glycosidases"/>
    <property type="match status" value="1"/>
</dbReference>
<feature type="compositionally biased region" description="Polar residues" evidence="8">
    <location>
        <begin position="880"/>
        <end position="897"/>
    </location>
</feature>
<feature type="region of interest" description="Disordered" evidence="8">
    <location>
        <begin position="865"/>
        <end position="1006"/>
    </location>
</feature>
<feature type="compositionally biased region" description="Basic residues" evidence="8">
    <location>
        <begin position="455"/>
        <end position="467"/>
    </location>
</feature>
<accession>A0A2J7Q380</accession>
<feature type="domain" description="Chitin-binding type-2" evidence="10">
    <location>
        <begin position="1195"/>
        <end position="1254"/>
    </location>
</feature>
<feature type="region of interest" description="Disordered" evidence="8">
    <location>
        <begin position="686"/>
        <end position="785"/>
    </location>
</feature>
<dbReference type="CDD" id="cd02872">
    <property type="entry name" value="GH18_chitolectin_chitotriosidase"/>
    <property type="match status" value="1"/>
</dbReference>